<sequence length="100" mass="11625">MTISRDTLFLGATRPAQFWGTHWAALIFNVIVTMYAFVFTDSLWALVMALPIHAICWSISSYDHNAFRLIYLFLLMRAKSMANGVYWRSSSSSQFSKRRY</sequence>
<evidence type="ECO:0000256" key="1">
    <source>
        <dbReference type="ARBA" id="ARBA00004370"/>
    </source>
</evidence>
<dbReference type="InterPro" id="IPR007792">
    <property type="entry name" value="T4SS_VirB3/TrbD/AvhB"/>
</dbReference>
<evidence type="ECO:0000313" key="7">
    <source>
        <dbReference type="Proteomes" id="UP000295367"/>
    </source>
</evidence>
<dbReference type="Proteomes" id="UP000295367">
    <property type="component" value="Unassembled WGS sequence"/>
</dbReference>
<dbReference type="GO" id="GO:0016020">
    <property type="term" value="C:membrane"/>
    <property type="evidence" value="ECO:0007669"/>
    <property type="project" value="UniProtKB-SubCell"/>
</dbReference>
<accession>A0A4V2W135</accession>
<dbReference type="EMBL" id="SMCO01000019">
    <property type="protein sequence ID" value="TCV82739.1"/>
    <property type="molecule type" value="Genomic_DNA"/>
</dbReference>
<dbReference type="OrthoDB" id="6624477at2"/>
<organism evidence="6 7">
    <name type="scientific">Sulfurirhabdus autotrophica</name>
    <dbReference type="NCBI Taxonomy" id="1706046"/>
    <lineage>
        <taxon>Bacteria</taxon>
        <taxon>Pseudomonadati</taxon>
        <taxon>Pseudomonadota</taxon>
        <taxon>Betaproteobacteria</taxon>
        <taxon>Nitrosomonadales</taxon>
        <taxon>Sulfuricellaceae</taxon>
        <taxon>Sulfurirhabdus</taxon>
    </lineage>
</organism>
<keyword evidence="3 5" id="KW-1133">Transmembrane helix</keyword>
<reference evidence="6 7" key="1">
    <citation type="submission" date="2019-03" db="EMBL/GenBank/DDBJ databases">
        <title>Genomic Encyclopedia of Type Strains, Phase IV (KMG-IV): sequencing the most valuable type-strain genomes for metagenomic binning, comparative biology and taxonomic classification.</title>
        <authorList>
            <person name="Goeker M."/>
        </authorList>
    </citation>
    <scope>NUCLEOTIDE SEQUENCE [LARGE SCALE GENOMIC DNA]</scope>
    <source>
        <strain evidence="6 7">DSM 100309</strain>
    </source>
</reference>
<evidence type="ECO:0000256" key="3">
    <source>
        <dbReference type="ARBA" id="ARBA00022989"/>
    </source>
</evidence>
<gene>
    <name evidence="6" type="ORF">EDC63_11956</name>
</gene>
<evidence type="ECO:0000256" key="2">
    <source>
        <dbReference type="ARBA" id="ARBA00022692"/>
    </source>
</evidence>
<comment type="subcellular location">
    <subcellularLocation>
        <location evidence="1">Membrane</location>
    </subcellularLocation>
</comment>
<feature type="transmembrane region" description="Helical" evidence="5">
    <location>
        <begin position="20"/>
        <end position="38"/>
    </location>
</feature>
<evidence type="ECO:0000256" key="4">
    <source>
        <dbReference type="ARBA" id="ARBA00023136"/>
    </source>
</evidence>
<evidence type="ECO:0000313" key="6">
    <source>
        <dbReference type="EMBL" id="TCV82739.1"/>
    </source>
</evidence>
<keyword evidence="7" id="KW-1185">Reference proteome</keyword>
<evidence type="ECO:0000256" key="5">
    <source>
        <dbReference type="SAM" id="Phobius"/>
    </source>
</evidence>
<dbReference type="AlphaFoldDB" id="A0A4V2W135"/>
<protein>
    <submittedName>
        <fullName evidence="6">Type IV secretion system protein VirB3</fullName>
    </submittedName>
</protein>
<keyword evidence="4 5" id="KW-0472">Membrane</keyword>
<feature type="transmembrane region" description="Helical" evidence="5">
    <location>
        <begin position="43"/>
        <end position="60"/>
    </location>
</feature>
<comment type="caution">
    <text evidence="6">The sequence shown here is derived from an EMBL/GenBank/DDBJ whole genome shotgun (WGS) entry which is preliminary data.</text>
</comment>
<keyword evidence="2 5" id="KW-0812">Transmembrane</keyword>
<proteinExistence type="predicted"/>
<dbReference type="Pfam" id="PF05101">
    <property type="entry name" value="VirB3"/>
    <property type="match status" value="1"/>
</dbReference>
<dbReference type="RefSeq" id="WP_124944933.1">
    <property type="nucleotide sequence ID" value="NZ_BHVT01000004.1"/>
</dbReference>
<name>A0A4V2W135_9PROT</name>